<feature type="region of interest" description="Disordered" evidence="1">
    <location>
        <begin position="168"/>
        <end position="187"/>
    </location>
</feature>
<organism evidence="2 3">
    <name type="scientific">Vreelandella maris</name>
    <dbReference type="NCBI Taxonomy" id="2729617"/>
    <lineage>
        <taxon>Bacteria</taxon>
        <taxon>Pseudomonadati</taxon>
        <taxon>Pseudomonadota</taxon>
        <taxon>Gammaproteobacteria</taxon>
        <taxon>Oceanospirillales</taxon>
        <taxon>Halomonadaceae</taxon>
        <taxon>Vreelandella</taxon>
    </lineage>
</organism>
<proteinExistence type="predicted"/>
<protein>
    <submittedName>
        <fullName evidence="2">Uncharacterized protein</fullName>
    </submittedName>
</protein>
<sequence>MSGGRMVECLTLARRITATAAQKRLQRLGANACEPAWIRLWATGLGVADGKPGAWLLSAQEMRRALLLVDAELPAQKEKPSAGVKIDSGSPPTPEAMDRLWLWERIATPRHWRIQMLDSTPVPIWLPCWLGYARGRQLRLTVLSGLSGETLPMLKPIVLKGLQQAYRNGHESATKNSRTKARREKAV</sequence>
<evidence type="ECO:0000313" key="3">
    <source>
        <dbReference type="Proteomes" id="UP000589984"/>
    </source>
</evidence>
<dbReference type="EMBL" id="JABWCV010000006">
    <property type="protein sequence ID" value="NVF13793.1"/>
    <property type="molecule type" value="Genomic_DNA"/>
</dbReference>
<feature type="compositionally biased region" description="Basic residues" evidence="1">
    <location>
        <begin position="177"/>
        <end position="187"/>
    </location>
</feature>
<dbReference type="Proteomes" id="UP000589984">
    <property type="component" value="Unassembled WGS sequence"/>
</dbReference>
<evidence type="ECO:0000256" key="1">
    <source>
        <dbReference type="SAM" id="MobiDB-lite"/>
    </source>
</evidence>
<comment type="caution">
    <text evidence="2">The sequence shown here is derived from an EMBL/GenBank/DDBJ whole genome shotgun (WGS) entry which is preliminary data.</text>
</comment>
<evidence type="ECO:0000313" key="2">
    <source>
        <dbReference type="EMBL" id="NVF13793.1"/>
    </source>
</evidence>
<name>A0A7Y6RBK0_9GAMM</name>
<dbReference type="RefSeq" id="WP_176302876.1">
    <property type="nucleotide sequence ID" value="NZ_JABWCV010000006.1"/>
</dbReference>
<accession>A0A7Y6RBK0</accession>
<gene>
    <name evidence="2" type="ORF">HUO07_06375</name>
</gene>
<dbReference type="AlphaFoldDB" id="A0A7Y6RBK0"/>
<reference evidence="2 3" key="1">
    <citation type="submission" date="2020-06" db="EMBL/GenBank/DDBJ databases">
        <title>Halomonas sp. QX-1 draft genome sequence.</title>
        <authorList>
            <person name="Qiu X."/>
        </authorList>
    </citation>
    <scope>NUCLEOTIDE SEQUENCE [LARGE SCALE GENOMIC DNA]</scope>
    <source>
        <strain evidence="2 3">QX-1</strain>
    </source>
</reference>
<keyword evidence="3" id="KW-1185">Reference proteome</keyword>